<protein>
    <submittedName>
        <fullName evidence="2">Uncharacterized protein</fullName>
    </submittedName>
</protein>
<accession>A0ABP0RS05</accession>
<sequence length="59" mass="6357">LRGANHQRSQGTPGDVLGVGHGDAREEPHSPRAPSNRVCLAPGAPLPRRRADRRTADLR</sequence>
<dbReference type="Proteomes" id="UP001642464">
    <property type="component" value="Unassembled WGS sequence"/>
</dbReference>
<feature type="non-terminal residue" evidence="2">
    <location>
        <position position="59"/>
    </location>
</feature>
<gene>
    <name evidence="2" type="ORF">SCF082_LOCUS47683</name>
</gene>
<proteinExistence type="predicted"/>
<organism evidence="2 3">
    <name type="scientific">Durusdinium trenchii</name>
    <dbReference type="NCBI Taxonomy" id="1381693"/>
    <lineage>
        <taxon>Eukaryota</taxon>
        <taxon>Sar</taxon>
        <taxon>Alveolata</taxon>
        <taxon>Dinophyceae</taxon>
        <taxon>Suessiales</taxon>
        <taxon>Symbiodiniaceae</taxon>
        <taxon>Durusdinium</taxon>
    </lineage>
</organism>
<feature type="region of interest" description="Disordered" evidence="1">
    <location>
        <begin position="1"/>
        <end position="59"/>
    </location>
</feature>
<evidence type="ECO:0000313" key="2">
    <source>
        <dbReference type="EMBL" id="CAK9102006.1"/>
    </source>
</evidence>
<evidence type="ECO:0000313" key="3">
    <source>
        <dbReference type="Proteomes" id="UP001642464"/>
    </source>
</evidence>
<reference evidence="2 3" key="1">
    <citation type="submission" date="2024-02" db="EMBL/GenBank/DDBJ databases">
        <authorList>
            <person name="Chen Y."/>
            <person name="Shah S."/>
            <person name="Dougan E. K."/>
            <person name="Thang M."/>
            <person name="Chan C."/>
        </authorList>
    </citation>
    <scope>NUCLEOTIDE SEQUENCE [LARGE SCALE GENOMIC DNA]</scope>
</reference>
<keyword evidence="3" id="KW-1185">Reference proteome</keyword>
<feature type="non-terminal residue" evidence="2">
    <location>
        <position position="1"/>
    </location>
</feature>
<feature type="compositionally biased region" description="Polar residues" evidence="1">
    <location>
        <begin position="1"/>
        <end position="12"/>
    </location>
</feature>
<comment type="caution">
    <text evidence="2">The sequence shown here is derived from an EMBL/GenBank/DDBJ whole genome shotgun (WGS) entry which is preliminary data.</text>
</comment>
<evidence type="ECO:0000256" key="1">
    <source>
        <dbReference type="SAM" id="MobiDB-lite"/>
    </source>
</evidence>
<dbReference type="EMBL" id="CAXAMM010041940">
    <property type="protein sequence ID" value="CAK9102006.1"/>
    <property type="molecule type" value="Genomic_DNA"/>
</dbReference>
<name>A0ABP0RS05_9DINO</name>